<evidence type="ECO:0000313" key="2">
    <source>
        <dbReference type="Proteomes" id="UP000823388"/>
    </source>
</evidence>
<name>A0A8T0SWQ4_PANVG</name>
<proteinExistence type="predicted"/>
<accession>A0A8T0SWQ4</accession>
<evidence type="ECO:0008006" key="3">
    <source>
        <dbReference type="Google" id="ProtNLM"/>
    </source>
</evidence>
<comment type="caution">
    <text evidence="1">The sequence shown here is derived from an EMBL/GenBank/DDBJ whole genome shotgun (WGS) entry which is preliminary data.</text>
</comment>
<dbReference type="AlphaFoldDB" id="A0A8T0SWQ4"/>
<keyword evidence="2" id="KW-1185">Reference proteome</keyword>
<sequence>MAQEVNRIDLNEVSEVVTQVGGAQQVQEGAEQCTRGAMHWISAMSKFLLKQVHLNQVAKYLQEFTGNEVTGTQVYNHLRKWRQRWVRVSKLRKLSGAQWVDDVCMISLVEEHYLGHIKAHPKDAEFLNKHIENYKEMETIFGNGLATGKYAMGSNEALGSPSDFADGFVKTEPCDEDKAAKVMEDAAKVFAEACKENKEGNNGPSNKRKRCVLTEEDHVVFTGMTEAVKDVAAAIRETKVEVVNPDLYGAVMYMPGFTEEALIVAFSHLVDNKAQGDAFVNMSDSHHVLWLRTCLAKHYYM</sequence>
<reference evidence="1" key="1">
    <citation type="submission" date="2020-05" db="EMBL/GenBank/DDBJ databases">
        <title>WGS assembly of Panicum virgatum.</title>
        <authorList>
            <person name="Lovell J.T."/>
            <person name="Jenkins J."/>
            <person name="Shu S."/>
            <person name="Juenger T.E."/>
            <person name="Schmutz J."/>
        </authorList>
    </citation>
    <scope>NUCLEOTIDE SEQUENCE</scope>
    <source>
        <strain evidence="1">AP13</strain>
    </source>
</reference>
<dbReference type="Proteomes" id="UP000823388">
    <property type="component" value="Chromosome 5K"/>
</dbReference>
<dbReference type="EMBL" id="CM029045">
    <property type="protein sequence ID" value="KAG2603300.1"/>
    <property type="molecule type" value="Genomic_DNA"/>
</dbReference>
<protein>
    <recommendedName>
        <fullName evidence="3">Myb/SANT-like domain-containing protein</fullName>
    </recommendedName>
</protein>
<gene>
    <name evidence="1" type="ORF">PVAP13_5KG761400</name>
</gene>
<evidence type="ECO:0000313" key="1">
    <source>
        <dbReference type="EMBL" id="KAG2603300.1"/>
    </source>
</evidence>
<dbReference type="PANTHER" id="PTHR47127">
    <property type="entry name" value="10A19I.15"/>
    <property type="match status" value="1"/>
</dbReference>
<organism evidence="1 2">
    <name type="scientific">Panicum virgatum</name>
    <name type="common">Blackwell switchgrass</name>
    <dbReference type="NCBI Taxonomy" id="38727"/>
    <lineage>
        <taxon>Eukaryota</taxon>
        <taxon>Viridiplantae</taxon>
        <taxon>Streptophyta</taxon>
        <taxon>Embryophyta</taxon>
        <taxon>Tracheophyta</taxon>
        <taxon>Spermatophyta</taxon>
        <taxon>Magnoliopsida</taxon>
        <taxon>Liliopsida</taxon>
        <taxon>Poales</taxon>
        <taxon>Poaceae</taxon>
        <taxon>PACMAD clade</taxon>
        <taxon>Panicoideae</taxon>
        <taxon>Panicodae</taxon>
        <taxon>Paniceae</taxon>
        <taxon>Panicinae</taxon>
        <taxon>Panicum</taxon>
        <taxon>Panicum sect. Hiantes</taxon>
    </lineage>
</organism>